<dbReference type="EMBL" id="CVRR01000003">
    <property type="protein sequence ID" value="CRL32192.1"/>
    <property type="molecule type" value="Genomic_DNA"/>
</dbReference>
<protein>
    <recommendedName>
        <fullName evidence="5">Carbon storage regulator</fullName>
    </recommendedName>
</protein>
<keyword evidence="2" id="KW-1005">Bacterial flagellum biogenesis</keyword>
<dbReference type="OrthoDB" id="9809061at2"/>
<gene>
    <name evidence="3" type="ORF">M72_19771</name>
</gene>
<accession>A0A0M6WAX6</accession>
<evidence type="ECO:0000256" key="1">
    <source>
        <dbReference type="ARBA" id="ARBA00022491"/>
    </source>
</evidence>
<proteinExistence type="predicted"/>
<dbReference type="AlphaFoldDB" id="A0A0M6WAX6"/>
<dbReference type="GO" id="GO:0003723">
    <property type="term" value="F:RNA binding"/>
    <property type="evidence" value="ECO:0007669"/>
    <property type="project" value="InterPro"/>
</dbReference>
<evidence type="ECO:0000313" key="4">
    <source>
        <dbReference type="Proteomes" id="UP000049979"/>
    </source>
</evidence>
<name>A0A0M6WAX6_9FIRM</name>
<dbReference type="STRING" id="301302.ERS852420_01921"/>
<sequence>MLKLSLKQGQYVNIGDDIRVVYVGGSGNHARLLIDAPRELNIARSTTEENPARKRETYYAEPGISREAQQEIKRILWNERMKAEAKKDAESLKDKFNS</sequence>
<keyword evidence="1" id="KW-0678">Repressor</keyword>
<evidence type="ECO:0000313" key="3">
    <source>
        <dbReference type="EMBL" id="CRL32192.1"/>
    </source>
</evidence>
<dbReference type="InterPro" id="IPR036107">
    <property type="entry name" value="CsrA_sf"/>
</dbReference>
<evidence type="ECO:0008006" key="5">
    <source>
        <dbReference type="Google" id="ProtNLM"/>
    </source>
</evidence>
<dbReference type="SUPFAM" id="SSF117130">
    <property type="entry name" value="CsrA-like"/>
    <property type="match status" value="1"/>
</dbReference>
<dbReference type="GO" id="GO:0006109">
    <property type="term" value="P:regulation of carbohydrate metabolic process"/>
    <property type="evidence" value="ECO:0007669"/>
    <property type="project" value="InterPro"/>
</dbReference>
<dbReference type="RefSeq" id="WP_022046776.1">
    <property type="nucleotide sequence ID" value="NZ_CP173697.1"/>
</dbReference>
<dbReference type="GO" id="GO:0006402">
    <property type="term" value="P:mRNA catabolic process"/>
    <property type="evidence" value="ECO:0007669"/>
    <property type="project" value="InterPro"/>
</dbReference>
<evidence type="ECO:0000256" key="2">
    <source>
        <dbReference type="ARBA" id="ARBA00022795"/>
    </source>
</evidence>
<dbReference type="GO" id="GO:0044781">
    <property type="term" value="P:bacterial-type flagellum organization"/>
    <property type="evidence" value="ECO:0007669"/>
    <property type="project" value="UniProtKB-KW"/>
</dbReference>
<reference evidence="4" key="1">
    <citation type="submission" date="2015-05" db="EMBL/GenBank/DDBJ databases">
        <authorList>
            <consortium name="Pathogen Informatics"/>
        </authorList>
    </citation>
    <scope>NUCLEOTIDE SEQUENCE [LARGE SCALE GENOMIC DNA]</scope>
    <source>
        <strain evidence="4">M72</strain>
    </source>
</reference>
<organism evidence="3 4">
    <name type="scientific">Roseburia faecis</name>
    <dbReference type="NCBI Taxonomy" id="301302"/>
    <lineage>
        <taxon>Bacteria</taxon>
        <taxon>Bacillati</taxon>
        <taxon>Bacillota</taxon>
        <taxon>Clostridia</taxon>
        <taxon>Lachnospirales</taxon>
        <taxon>Lachnospiraceae</taxon>
        <taxon>Roseburia</taxon>
    </lineage>
</organism>
<dbReference type="Proteomes" id="UP000049979">
    <property type="component" value="Unassembled WGS sequence"/>
</dbReference>
<dbReference type="InterPro" id="IPR003751">
    <property type="entry name" value="CsrA"/>
</dbReference>
<dbReference type="Gene3D" id="2.60.40.4380">
    <property type="entry name" value="Translational regulator CsrA"/>
    <property type="match status" value="1"/>
</dbReference>
<keyword evidence="4" id="KW-1185">Reference proteome</keyword>
<dbReference type="Pfam" id="PF02599">
    <property type="entry name" value="CsrA"/>
    <property type="match status" value="1"/>
</dbReference>